<sequence length="349" mass="39314">MWSRGWCVGSLLRQRVCATLNIGSSHGYGGKAHQPFDHTPLFGLKGFADDGRKRNNNGEGGRGVGVGSISVFLNRMNNKRGVCSSTWVSSPFNNGGINNSNSPSSSYGKIEGTNSLSYAEAKKLMRLVNVENLKLKLGSDGKEVIPYNELIEACESMGVVRNKEEAMAFAKVLDEAGVILLFRNKVYLHPDKVVDLVISAVPLALTSENDPRREELKRLQEKKEELDVLAHKQVRRILWGGLGFGIATVSLFFRLTFWEFSWDVMEPIAFFTTSTGLIIGYAYFLFTSRDPTYQDFMKRLFLSRQRKLHKRHNFDIDKYNDLRCKCKTPLDAKTTLKNRLGVDLDLEEA</sequence>
<feature type="signal peptide" evidence="16">
    <location>
        <begin position="1"/>
        <end position="18"/>
    </location>
</feature>
<evidence type="ECO:0000256" key="8">
    <source>
        <dbReference type="ARBA" id="ARBA00022837"/>
    </source>
</evidence>
<evidence type="ECO:0000256" key="3">
    <source>
        <dbReference type="ARBA" id="ARBA00022448"/>
    </source>
</evidence>
<dbReference type="STRING" id="3818.A0A444YBU6"/>
<comment type="subcellular location">
    <subcellularLocation>
        <location evidence="1">Mitochondrion inner membrane</location>
        <topology evidence="1">Multi-pass membrane protein</topology>
    </subcellularLocation>
</comment>
<feature type="transmembrane region" description="Helical" evidence="15">
    <location>
        <begin position="237"/>
        <end position="256"/>
    </location>
</feature>
<keyword evidence="16" id="KW-0732">Signal</keyword>
<evidence type="ECO:0000256" key="15">
    <source>
        <dbReference type="SAM" id="Phobius"/>
    </source>
</evidence>
<protein>
    <recommendedName>
        <fullName evidence="17">Calcium uniporter protein C-terminal domain-containing protein</fullName>
    </recommendedName>
</protein>
<dbReference type="OrthoDB" id="278338at2759"/>
<evidence type="ECO:0000259" key="17">
    <source>
        <dbReference type="Pfam" id="PF04678"/>
    </source>
</evidence>
<evidence type="ECO:0000256" key="10">
    <source>
        <dbReference type="ARBA" id="ARBA00023065"/>
    </source>
</evidence>
<keyword evidence="4" id="KW-0109">Calcium transport</keyword>
<evidence type="ECO:0000256" key="13">
    <source>
        <dbReference type="ARBA" id="ARBA00023303"/>
    </source>
</evidence>
<dbReference type="GO" id="GO:0015292">
    <property type="term" value="F:uniporter activity"/>
    <property type="evidence" value="ECO:0007669"/>
    <property type="project" value="TreeGrafter"/>
</dbReference>
<organism evidence="18 19">
    <name type="scientific">Arachis hypogaea</name>
    <name type="common">Peanut</name>
    <dbReference type="NCBI Taxonomy" id="3818"/>
    <lineage>
        <taxon>Eukaryota</taxon>
        <taxon>Viridiplantae</taxon>
        <taxon>Streptophyta</taxon>
        <taxon>Embryophyta</taxon>
        <taxon>Tracheophyta</taxon>
        <taxon>Spermatophyta</taxon>
        <taxon>Magnoliopsida</taxon>
        <taxon>eudicotyledons</taxon>
        <taxon>Gunneridae</taxon>
        <taxon>Pentapetalae</taxon>
        <taxon>rosids</taxon>
        <taxon>fabids</taxon>
        <taxon>Fabales</taxon>
        <taxon>Fabaceae</taxon>
        <taxon>Papilionoideae</taxon>
        <taxon>50 kb inversion clade</taxon>
        <taxon>dalbergioids sensu lato</taxon>
        <taxon>Dalbergieae</taxon>
        <taxon>Pterocarpus clade</taxon>
        <taxon>Arachis</taxon>
    </lineage>
</organism>
<name>A0A444YBU6_ARAHY</name>
<feature type="chain" id="PRO_5019328266" description="Calcium uniporter protein C-terminal domain-containing protein" evidence="16">
    <location>
        <begin position="19"/>
        <end position="349"/>
    </location>
</feature>
<dbReference type="Proteomes" id="UP000289738">
    <property type="component" value="Chromosome B07"/>
</dbReference>
<evidence type="ECO:0000256" key="4">
    <source>
        <dbReference type="ARBA" id="ARBA00022568"/>
    </source>
</evidence>
<accession>A0A444YBU6</accession>
<evidence type="ECO:0000256" key="14">
    <source>
        <dbReference type="ARBA" id="ARBA00036634"/>
    </source>
</evidence>
<dbReference type="GO" id="GO:0036444">
    <property type="term" value="P:calcium import into the mitochondrion"/>
    <property type="evidence" value="ECO:0007669"/>
    <property type="project" value="TreeGrafter"/>
</dbReference>
<dbReference type="PANTHER" id="PTHR13462">
    <property type="entry name" value="CALCIUM UNIPORTER PROTEIN, MITOCHONDRIAL"/>
    <property type="match status" value="1"/>
</dbReference>
<dbReference type="Pfam" id="PF04678">
    <property type="entry name" value="MCU"/>
    <property type="match status" value="1"/>
</dbReference>
<evidence type="ECO:0000313" key="18">
    <source>
        <dbReference type="EMBL" id="RYQ99420.1"/>
    </source>
</evidence>
<evidence type="ECO:0000256" key="16">
    <source>
        <dbReference type="SAM" id="SignalP"/>
    </source>
</evidence>
<reference evidence="18 19" key="1">
    <citation type="submission" date="2019-01" db="EMBL/GenBank/DDBJ databases">
        <title>Sequencing of cultivated peanut Arachis hypogaea provides insights into genome evolution and oil improvement.</title>
        <authorList>
            <person name="Chen X."/>
        </authorList>
    </citation>
    <scope>NUCLEOTIDE SEQUENCE [LARGE SCALE GENOMIC DNA]</scope>
    <source>
        <strain evidence="19">cv. Fuhuasheng</strain>
        <tissue evidence="18">Leaves</tissue>
    </source>
</reference>
<dbReference type="GO" id="GO:0005262">
    <property type="term" value="F:calcium channel activity"/>
    <property type="evidence" value="ECO:0007669"/>
    <property type="project" value="UniProtKB-KW"/>
</dbReference>
<dbReference type="EMBL" id="SDMP01000017">
    <property type="protein sequence ID" value="RYQ99420.1"/>
    <property type="molecule type" value="Genomic_DNA"/>
</dbReference>
<evidence type="ECO:0000256" key="7">
    <source>
        <dbReference type="ARBA" id="ARBA00022792"/>
    </source>
</evidence>
<keyword evidence="5" id="KW-0107">Calcium channel</keyword>
<keyword evidence="12 15" id="KW-0472">Membrane</keyword>
<feature type="domain" description="Calcium uniporter protein C-terminal" evidence="17">
    <location>
        <begin position="164"/>
        <end position="322"/>
    </location>
</feature>
<comment type="similarity">
    <text evidence="2">Belongs to the MCU (TC 1.A.77) family.</text>
</comment>
<evidence type="ECO:0000256" key="1">
    <source>
        <dbReference type="ARBA" id="ARBA00004448"/>
    </source>
</evidence>
<dbReference type="GO" id="GO:0051560">
    <property type="term" value="P:mitochondrial calcium ion homeostasis"/>
    <property type="evidence" value="ECO:0007669"/>
    <property type="project" value="InterPro"/>
</dbReference>
<keyword evidence="10" id="KW-0406">Ion transport</keyword>
<dbReference type="PANTHER" id="PTHR13462:SF10">
    <property type="entry name" value="CALCIUM UNIPORTER PROTEIN, MITOCHONDRIAL"/>
    <property type="match status" value="1"/>
</dbReference>
<keyword evidence="19" id="KW-1185">Reference proteome</keyword>
<comment type="catalytic activity">
    <reaction evidence="14">
        <text>Ca(2+)(in) = Ca(2+)(out)</text>
        <dbReference type="Rhea" id="RHEA:29671"/>
        <dbReference type="ChEBI" id="CHEBI:29108"/>
    </reaction>
</comment>
<keyword evidence="6 15" id="KW-0812">Transmembrane</keyword>
<evidence type="ECO:0000313" key="19">
    <source>
        <dbReference type="Proteomes" id="UP000289738"/>
    </source>
</evidence>
<keyword evidence="3" id="KW-0813">Transport</keyword>
<gene>
    <name evidence="18" type="ORF">Ahy_B07g087364</name>
</gene>
<evidence type="ECO:0000256" key="6">
    <source>
        <dbReference type="ARBA" id="ARBA00022692"/>
    </source>
</evidence>
<keyword evidence="9 15" id="KW-1133">Transmembrane helix</keyword>
<proteinExistence type="inferred from homology"/>
<keyword evidence="8" id="KW-0106">Calcium</keyword>
<evidence type="ECO:0000256" key="5">
    <source>
        <dbReference type="ARBA" id="ARBA00022673"/>
    </source>
</evidence>
<dbReference type="SMR" id="A0A444YBU6"/>
<dbReference type="GO" id="GO:1990246">
    <property type="term" value="C:uniplex complex"/>
    <property type="evidence" value="ECO:0007669"/>
    <property type="project" value="TreeGrafter"/>
</dbReference>
<dbReference type="InterPro" id="IPR039055">
    <property type="entry name" value="MCU_fam"/>
</dbReference>
<dbReference type="AlphaFoldDB" id="A0A444YBU6"/>
<evidence type="ECO:0000256" key="2">
    <source>
        <dbReference type="ARBA" id="ARBA00005653"/>
    </source>
</evidence>
<keyword evidence="7" id="KW-0999">Mitochondrion inner membrane</keyword>
<evidence type="ECO:0000256" key="12">
    <source>
        <dbReference type="ARBA" id="ARBA00023136"/>
    </source>
</evidence>
<dbReference type="InterPro" id="IPR006769">
    <property type="entry name" value="MCU_C"/>
</dbReference>
<keyword evidence="13" id="KW-0407">Ion channel</keyword>
<evidence type="ECO:0000256" key="9">
    <source>
        <dbReference type="ARBA" id="ARBA00022989"/>
    </source>
</evidence>
<keyword evidence="11" id="KW-0496">Mitochondrion</keyword>
<feature type="transmembrane region" description="Helical" evidence="15">
    <location>
        <begin position="268"/>
        <end position="286"/>
    </location>
</feature>
<comment type="caution">
    <text evidence="18">The sequence shown here is derived from an EMBL/GenBank/DDBJ whole genome shotgun (WGS) entry which is preliminary data.</text>
</comment>
<evidence type="ECO:0000256" key="11">
    <source>
        <dbReference type="ARBA" id="ARBA00023128"/>
    </source>
</evidence>
<dbReference type="Gramene" id="arahy.Tifrunner.gnm2.ann2.Ah17g153300.1">
    <property type="protein sequence ID" value="arahy.Tifrunner.gnm2.ann2.Ah17g153300.1-CDS"/>
    <property type="gene ID" value="arahy.Tifrunner.gnm2.ann2.Ah17g153300"/>
</dbReference>